<dbReference type="EMBL" id="LNIX01000029">
    <property type="protein sequence ID" value="OXA41392.1"/>
    <property type="molecule type" value="Genomic_DNA"/>
</dbReference>
<evidence type="ECO:0000256" key="2">
    <source>
        <dbReference type="SAM" id="SignalP"/>
    </source>
</evidence>
<gene>
    <name evidence="3" type="ORF">Fcan01_23657</name>
</gene>
<comment type="caution">
    <text evidence="3">The sequence shown here is derived from an EMBL/GenBank/DDBJ whole genome shotgun (WGS) entry which is preliminary data.</text>
</comment>
<feature type="transmembrane region" description="Helical" evidence="1">
    <location>
        <begin position="142"/>
        <end position="159"/>
    </location>
</feature>
<feature type="transmembrane region" description="Helical" evidence="1">
    <location>
        <begin position="292"/>
        <end position="311"/>
    </location>
</feature>
<feature type="transmembrane region" description="Helical" evidence="1">
    <location>
        <begin position="355"/>
        <end position="375"/>
    </location>
</feature>
<reference evidence="3 4" key="1">
    <citation type="submission" date="2015-12" db="EMBL/GenBank/DDBJ databases">
        <title>The genome of Folsomia candida.</title>
        <authorList>
            <person name="Faddeeva A."/>
            <person name="Derks M.F."/>
            <person name="Anvar Y."/>
            <person name="Smit S."/>
            <person name="Van Straalen N."/>
            <person name="Roelofs D."/>
        </authorList>
    </citation>
    <scope>NUCLEOTIDE SEQUENCE [LARGE SCALE GENOMIC DNA]</scope>
    <source>
        <strain evidence="3 4">VU population</strain>
        <tissue evidence="3">Whole body</tissue>
    </source>
</reference>
<keyword evidence="1" id="KW-0812">Transmembrane</keyword>
<feature type="chain" id="PRO_5011991054" evidence="2">
    <location>
        <begin position="20"/>
        <end position="787"/>
    </location>
</feature>
<dbReference type="Proteomes" id="UP000198287">
    <property type="component" value="Unassembled WGS sequence"/>
</dbReference>
<sequence length="787" mass="89074">MASRCLTLMTYVAISTVSASIDVLQEADLTFLFTSSCSDLINSEVVDVPYFHPIRSVNSYTPLRHLLIVLKCNPSRDIELPHVLKNNLGNPNLKKPARVFRPEFIFGHTALSRDAACYARAAELIGTAKLVLFEYSSGSANLFIPCLTCYPITFLRLYVASLLRIRQAWNTINKNMHKYFLYYSVMEEATGICGLLYRAFGNIADSNFCLMTTIAEKYNLTLSLVKIKNQQDDRNHTVTQSFGRHLHHTTSYNGLNDSIYQTDFAPLNFLTISNPASHASGVVTFISPLDPATWTLLLISAFAVTGLFLWLGRKETAMPGKLILVLAAEKVITVISIFLGQVGETTGKTYRTGKAAMLLIILWLFVYLVLTANLYQGSIYSCLAVLFPPKTPHGFSDLVCLDIPIITTDLGYNLKTGGYESFLRESLIPQLLLSHENSPKFTKVLIKLQQKILIADHLVLAKLRKITRESSTQTNPTIAVILPENMFPFFLKTSRLRTNRHLAPSREESPFRVIEFTAGFKNLMYPFITNDWRRLHETGMTLIWQKYIMIGKLLRGVRHIGKRTYFKVVQNSFGNVKETARFHESTQVTVKLIQPSFIICGVVIGLGGMVFAAENSKCLIFAAKYEKPYGSKLSIFQGKFDTDNEERYVVTGIHELLTGFGYKLYSYHLPKNWTRWRLSIRSDFPDFGKCTAYLWDGEISNSQAHGRYSDAPTFADRAGFLIDSFWVELALYFLKVNYFNASCHAVKEIFHPDSGNCMQAYGNLSASLVFANVVSPYQRVLWDWKIY</sequence>
<accession>A0A226D764</accession>
<keyword evidence="1" id="KW-0472">Membrane</keyword>
<dbReference type="AlphaFoldDB" id="A0A226D764"/>
<proteinExistence type="predicted"/>
<evidence type="ECO:0000256" key="1">
    <source>
        <dbReference type="SAM" id="Phobius"/>
    </source>
</evidence>
<organism evidence="3 4">
    <name type="scientific">Folsomia candida</name>
    <name type="common">Springtail</name>
    <dbReference type="NCBI Taxonomy" id="158441"/>
    <lineage>
        <taxon>Eukaryota</taxon>
        <taxon>Metazoa</taxon>
        <taxon>Ecdysozoa</taxon>
        <taxon>Arthropoda</taxon>
        <taxon>Hexapoda</taxon>
        <taxon>Collembola</taxon>
        <taxon>Entomobryomorpha</taxon>
        <taxon>Isotomoidea</taxon>
        <taxon>Isotomidae</taxon>
        <taxon>Proisotominae</taxon>
        <taxon>Folsomia</taxon>
    </lineage>
</organism>
<keyword evidence="1" id="KW-1133">Transmembrane helix</keyword>
<feature type="signal peptide" evidence="2">
    <location>
        <begin position="1"/>
        <end position="19"/>
    </location>
</feature>
<evidence type="ECO:0000313" key="3">
    <source>
        <dbReference type="EMBL" id="OXA41392.1"/>
    </source>
</evidence>
<name>A0A226D764_FOLCA</name>
<feature type="transmembrane region" description="Helical" evidence="1">
    <location>
        <begin position="180"/>
        <end position="200"/>
    </location>
</feature>
<keyword evidence="4" id="KW-1185">Reference proteome</keyword>
<protein>
    <submittedName>
        <fullName evidence="3">Uncharacterized protein</fullName>
    </submittedName>
</protein>
<evidence type="ECO:0000313" key="4">
    <source>
        <dbReference type="Proteomes" id="UP000198287"/>
    </source>
</evidence>
<keyword evidence="2" id="KW-0732">Signal</keyword>